<dbReference type="Pfam" id="PF00703">
    <property type="entry name" value="Glyco_hydro_2"/>
    <property type="match status" value="1"/>
</dbReference>
<comment type="pathway">
    <text evidence="4">Glycan metabolism; N-glycan degradation.</text>
</comment>
<dbReference type="OrthoDB" id="9801077at2"/>
<dbReference type="Proteomes" id="UP000245535">
    <property type="component" value="Unassembled WGS sequence"/>
</dbReference>
<dbReference type="Gene3D" id="2.60.40.10">
    <property type="entry name" value="Immunoglobulins"/>
    <property type="match status" value="3"/>
</dbReference>
<evidence type="ECO:0000259" key="20">
    <source>
        <dbReference type="Pfam" id="PF02836"/>
    </source>
</evidence>
<keyword evidence="11" id="KW-0378">Hydrolase</keyword>
<evidence type="ECO:0000256" key="14">
    <source>
        <dbReference type="ARBA" id="ARBA00023295"/>
    </source>
</evidence>
<evidence type="ECO:0000256" key="9">
    <source>
        <dbReference type="ARBA" id="ARBA00022525"/>
    </source>
</evidence>
<dbReference type="GO" id="GO:0005576">
    <property type="term" value="C:extracellular region"/>
    <property type="evidence" value="ECO:0007669"/>
    <property type="project" value="UniProtKB-SubCell"/>
</dbReference>
<accession>A0A315ZCA6</accession>
<feature type="domain" description="Glycoside hydrolase family 2 catalytic" evidence="20">
    <location>
        <begin position="346"/>
        <end position="463"/>
    </location>
</feature>
<dbReference type="AlphaFoldDB" id="A0A315ZCA6"/>
<comment type="function">
    <text evidence="2">Exoglycosidase that cleaves the single beta-linked mannose residue from the non-reducing end of all N-linked glycoprotein oligosaccharides.</text>
</comment>
<protein>
    <recommendedName>
        <fullName evidence="8">Beta-mannosidase</fullName>
        <ecNumber evidence="7">3.2.1.25</ecNumber>
    </recommendedName>
    <alternativeName>
        <fullName evidence="17">Beta-mannosidase B</fullName>
    </alternativeName>
    <alternativeName>
        <fullName evidence="15">Lysosomal beta A mannosidase</fullName>
    </alternativeName>
    <alternativeName>
        <fullName evidence="18">Mannanase B</fullName>
    </alternativeName>
</protein>
<feature type="domain" description="Mannosidase Ig/CBM-like" evidence="22">
    <location>
        <begin position="694"/>
        <end position="789"/>
    </location>
</feature>
<dbReference type="InterPro" id="IPR041625">
    <property type="entry name" value="Beta-mannosidase_Ig"/>
</dbReference>
<dbReference type="GO" id="GO:0006516">
    <property type="term" value="P:glycoprotein catabolic process"/>
    <property type="evidence" value="ECO:0007669"/>
    <property type="project" value="TreeGrafter"/>
</dbReference>
<feature type="domain" description="Beta-mannosidase Ig-fold" evidence="21">
    <location>
        <begin position="792"/>
        <end position="867"/>
    </location>
</feature>
<evidence type="ECO:0000256" key="1">
    <source>
        <dbReference type="ARBA" id="ARBA00000829"/>
    </source>
</evidence>
<dbReference type="InterPro" id="IPR050887">
    <property type="entry name" value="Beta-mannosidase_GH2"/>
</dbReference>
<dbReference type="Gene3D" id="3.20.20.80">
    <property type="entry name" value="Glycosidases"/>
    <property type="match status" value="1"/>
</dbReference>
<evidence type="ECO:0000256" key="4">
    <source>
        <dbReference type="ARBA" id="ARBA00004740"/>
    </source>
</evidence>
<evidence type="ECO:0000256" key="18">
    <source>
        <dbReference type="ARBA" id="ARBA00041614"/>
    </source>
</evidence>
<comment type="similarity">
    <text evidence="16">Belongs to the glycosyl hydrolase 2 family. Beta-mannosidase B subfamily.</text>
</comment>
<evidence type="ECO:0000256" key="16">
    <source>
        <dbReference type="ARBA" id="ARBA00038429"/>
    </source>
</evidence>
<dbReference type="Pfam" id="PF22666">
    <property type="entry name" value="Glyco_hydro_2_N2"/>
    <property type="match status" value="1"/>
</dbReference>
<dbReference type="PROSITE" id="PS51257">
    <property type="entry name" value="PROKAR_LIPOPROTEIN"/>
    <property type="match status" value="1"/>
</dbReference>
<keyword evidence="14" id="KW-0326">Glycosidase</keyword>
<dbReference type="PROSITE" id="PS00608">
    <property type="entry name" value="GLYCOSYL_HYDROL_F2_2"/>
    <property type="match status" value="1"/>
</dbReference>
<dbReference type="InterPro" id="IPR023232">
    <property type="entry name" value="Glyco_hydro_2_AS"/>
</dbReference>
<dbReference type="InterPro" id="IPR006102">
    <property type="entry name" value="Ig-like_GH2"/>
</dbReference>
<dbReference type="InterPro" id="IPR013783">
    <property type="entry name" value="Ig-like_fold"/>
</dbReference>
<comment type="catalytic activity">
    <reaction evidence="1">
        <text>Hydrolysis of terminal, non-reducing beta-D-mannose residues in beta-D-mannosides.</text>
        <dbReference type="EC" id="3.2.1.25"/>
    </reaction>
</comment>
<evidence type="ECO:0000256" key="11">
    <source>
        <dbReference type="ARBA" id="ARBA00022801"/>
    </source>
</evidence>
<name>A0A315ZCA6_SEDFL</name>
<dbReference type="EC" id="3.2.1.25" evidence="7"/>
<keyword evidence="13" id="KW-0325">Glycoprotein</keyword>
<reference evidence="24 25" key="1">
    <citation type="submission" date="2018-03" db="EMBL/GenBank/DDBJ databases">
        <title>Genomic Encyclopedia of Archaeal and Bacterial Type Strains, Phase II (KMG-II): from individual species to whole genera.</title>
        <authorList>
            <person name="Goeker M."/>
        </authorList>
    </citation>
    <scope>NUCLEOTIDE SEQUENCE [LARGE SCALE GENOMIC DNA]</scope>
    <source>
        <strain evidence="24 25">DSM 28229</strain>
    </source>
</reference>
<dbReference type="Gene3D" id="2.60.120.260">
    <property type="entry name" value="Galactose-binding domain-like"/>
    <property type="match status" value="1"/>
</dbReference>
<keyword evidence="10" id="KW-0732">Signal</keyword>
<dbReference type="EMBL" id="QGDO01000002">
    <property type="protein sequence ID" value="PWJ43161.1"/>
    <property type="molecule type" value="Genomic_DNA"/>
</dbReference>
<evidence type="ECO:0000256" key="8">
    <source>
        <dbReference type="ARBA" id="ARBA00015707"/>
    </source>
</evidence>
<comment type="subunit">
    <text evidence="5">Monomer.</text>
</comment>
<evidence type="ECO:0000259" key="19">
    <source>
        <dbReference type="Pfam" id="PF00703"/>
    </source>
</evidence>
<dbReference type="InterPro" id="IPR041447">
    <property type="entry name" value="Mannosidase_ig"/>
</dbReference>
<dbReference type="GO" id="GO:0005975">
    <property type="term" value="P:carbohydrate metabolic process"/>
    <property type="evidence" value="ECO:0007669"/>
    <property type="project" value="InterPro"/>
</dbReference>
<evidence type="ECO:0000256" key="3">
    <source>
        <dbReference type="ARBA" id="ARBA00004613"/>
    </source>
</evidence>
<evidence type="ECO:0000259" key="22">
    <source>
        <dbReference type="Pfam" id="PF17786"/>
    </source>
</evidence>
<dbReference type="InterPro" id="IPR036156">
    <property type="entry name" value="Beta-gal/glucu_dom_sf"/>
</dbReference>
<proteinExistence type="inferred from homology"/>
<dbReference type="RefSeq" id="WP_109617472.1">
    <property type="nucleotide sequence ID" value="NZ_QGDO01000002.1"/>
</dbReference>
<sequence>MKSASLFLLLPLLLWSGCKQTSSREQQSDILQLELNENWFFSSTTHPDYQQPLPAQVPGTVQTDLLSNHKIEEPFYRFNEDSTYWVEREDWTYTNTFKISKEMFESDGLELVFEGLDTYATVKLNAQEVFYAENMHRTWFIKDKSLFREGENTLEITFHSISKVGEERLAKYDHIYPTVAEKAEIGKQTAPVTRKAAYQYGWDWAPRLVAMGIWRPIKLKAWNKAKIEDFHIVQHQVSKEKATFTAEFELETIETLKAELQIHINGIGTVASKTIEIKEGNQQKATVDFEIENPKLWWTNGLGNQHLYEITGIVKSEGVQDVISHKIGVRTLELVQEEDEHGESFKFRLNGKDIFAKGANWVPNDHFLPRVTKQKYVDILEAAKTSNMNIMRVWGGGVYEDDLFYELCDEYGFLVWQDFMFACTQYPADSAFLANIKVEAEQNVKRLRNHPSIALWVGNNEIETGWVPWQWMEKYGFSQVDSTAMEREYEKLFYELLPSVVDELDHDRKYWASSPQAGWGKKYERQAANHHKGDDHFWGVWFGTSPHAVFYGNAGRFVSEYGFQSFPELSSIEQFASQAEGDFGMNSALMDFRQRSFPGNQRMQLIGDYYYQKPKDFESFVYQSQLTQAEGVKLAAEYHRRRPQTMGTIFWQINDSWPTMSWSSIDYYGKWKALQYFMKKAFAPVIASAYNEYGKFGVYVLNDKVEEQKVKVSLSYQTLDGKVLKTKKYDINAKAMASTEVIAEQQNIDAFLESTLDSYNKRDLVLAMEVKQDGKLCYENTFFFNAPKDLNLKEPTYKFNLAKTKDGYELSIKANTTVKNLMLSCNDEKAFFSDNYFDLLAHKAYSIKITTDQTLTKEDIQMMSLVDSFTKAL</sequence>
<dbReference type="PANTHER" id="PTHR43730:SF1">
    <property type="entry name" value="BETA-MANNOSIDASE"/>
    <property type="match status" value="1"/>
</dbReference>
<dbReference type="SUPFAM" id="SSF49303">
    <property type="entry name" value="beta-Galactosidase/glucuronidase domain"/>
    <property type="match status" value="3"/>
</dbReference>
<comment type="caution">
    <text evidence="24">The sequence shown here is derived from an EMBL/GenBank/DDBJ whole genome shotgun (WGS) entry which is preliminary data.</text>
</comment>
<keyword evidence="9" id="KW-0964">Secreted</keyword>
<keyword evidence="25" id="KW-1185">Reference proteome</keyword>
<dbReference type="Pfam" id="PF17753">
    <property type="entry name" value="Ig_mannosidase"/>
    <property type="match status" value="1"/>
</dbReference>
<dbReference type="InterPro" id="IPR054593">
    <property type="entry name" value="Beta-mannosidase-like_N2"/>
</dbReference>
<evidence type="ECO:0000256" key="2">
    <source>
        <dbReference type="ARBA" id="ARBA00003150"/>
    </source>
</evidence>
<dbReference type="PANTHER" id="PTHR43730">
    <property type="entry name" value="BETA-MANNOSIDASE"/>
    <property type="match status" value="1"/>
</dbReference>
<dbReference type="Pfam" id="PF17786">
    <property type="entry name" value="Mannosidase_ig"/>
    <property type="match status" value="1"/>
</dbReference>
<evidence type="ECO:0000313" key="25">
    <source>
        <dbReference type="Proteomes" id="UP000245535"/>
    </source>
</evidence>
<evidence type="ECO:0000259" key="23">
    <source>
        <dbReference type="Pfam" id="PF22666"/>
    </source>
</evidence>
<evidence type="ECO:0000259" key="21">
    <source>
        <dbReference type="Pfam" id="PF17753"/>
    </source>
</evidence>
<feature type="domain" description="Glycoside hydrolase family 2 immunoglobulin-like beta-sandwich" evidence="19">
    <location>
        <begin position="226"/>
        <end position="330"/>
    </location>
</feature>
<evidence type="ECO:0000256" key="10">
    <source>
        <dbReference type="ARBA" id="ARBA00022729"/>
    </source>
</evidence>
<evidence type="ECO:0000313" key="24">
    <source>
        <dbReference type="EMBL" id="PWJ43161.1"/>
    </source>
</evidence>
<evidence type="ECO:0000256" key="6">
    <source>
        <dbReference type="ARBA" id="ARBA00011738"/>
    </source>
</evidence>
<comment type="subunit">
    <text evidence="6">Homodimer.</text>
</comment>
<dbReference type="InterPro" id="IPR008979">
    <property type="entry name" value="Galactose-bd-like_sf"/>
</dbReference>
<evidence type="ECO:0000256" key="13">
    <source>
        <dbReference type="ARBA" id="ARBA00023180"/>
    </source>
</evidence>
<gene>
    <name evidence="24" type="ORF">BC781_102710</name>
</gene>
<dbReference type="InterPro" id="IPR017853">
    <property type="entry name" value="GH"/>
</dbReference>
<evidence type="ECO:0000256" key="15">
    <source>
        <dbReference type="ARBA" id="ARBA00032581"/>
    </source>
</evidence>
<organism evidence="24 25">
    <name type="scientific">Sediminitomix flava</name>
    <dbReference type="NCBI Taxonomy" id="379075"/>
    <lineage>
        <taxon>Bacteria</taxon>
        <taxon>Pseudomonadati</taxon>
        <taxon>Bacteroidota</taxon>
        <taxon>Cytophagia</taxon>
        <taxon>Cytophagales</taxon>
        <taxon>Flammeovirgaceae</taxon>
        <taxon>Sediminitomix</taxon>
    </lineage>
</organism>
<dbReference type="Pfam" id="PF02836">
    <property type="entry name" value="Glyco_hydro_2_C"/>
    <property type="match status" value="1"/>
</dbReference>
<dbReference type="GO" id="GO:0004567">
    <property type="term" value="F:beta-mannosidase activity"/>
    <property type="evidence" value="ECO:0007669"/>
    <property type="project" value="UniProtKB-EC"/>
</dbReference>
<dbReference type="FunFam" id="3.20.20.80:FF:000050">
    <property type="entry name" value="Beta-mannosidase B"/>
    <property type="match status" value="1"/>
</dbReference>
<keyword evidence="12" id="KW-1015">Disulfide bond</keyword>
<dbReference type="InterPro" id="IPR006103">
    <property type="entry name" value="Glyco_hydro_2_cat"/>
</dbReference>
<dbReference type="SUPFAM" id="SSF49785">
    <property type="entry name" value="Galactose-binding domain-like"/>
    <property type="match status" value="1"/>
</dbReference>
<evidence type="ECO:0000256" key="5">
    <source>
        <dbReference type="ARBA" id="ARBA00011245"/>
    </source>
</evidence>
<evidence type="ECO:0000256" key="7">
    <source>
        <dbReference type="ARBA" id="ARBA00012754"/>
    </source>
</evidence>
<evidence type="ECO:0000256" key="12">
    <source>
        <dbReference type="ARBA" id="ARBA00023157"/>
    </source>
</evidence>
<evidence type="ECO:0000256" key="17">
    <source>
        <dbReference type="ARBA" id="ARBA00041069"/>
    </source>
</evidence>
<feature type="domain" description="Beta-mannosidase-like galactose-binding" evidence="23">
    <location>
        <begin position="50"/>
        <end position="215"/>
    </location>
</feature>
<dbReference type="SUPFAM" id="SSF51445">
    <property type="entry name" value="(Trans)glycosidases"/>
    <property type="match status" value="1"/>
</dbReference>
<comment type="subcellular location">
    <subcellularLocation>
        <location evidence="3">Secreted</location>
    </subcellularLocation>
</comment>